<reference evidence="2 3" key="1">
    <citation type="journal article" date="2016" name="Mol. Biol. Evol.">
        <title>Comparative Genomics of Early-Diverging Mushroom-Forming Fungi Provides Insights into the Origins of Lignocellulose Decay Capabilities.</title>
        <authorList>
            <person name="Nagy L.G."/>
            <person name="Riley R."/>
            <person name="Tritt A."/>
            <person name="Adam C."/>
            <person name="Daum C."/>
            <person name="Floudas D."/>
            <person name="Sun H."/>
            <person name="Yadav J.S."/>
            <person name="Pangilinan J."/>
            <person name="Larsson K.H."/>
            <person name="Matsuura K."/>
            <person name="Barry K."/>
            <person name="Labutti K."/>
            <person name="Kuo R."/>
            <person name="Ohm R.A."/>
            <person name="Bhattacharya S.S."/>
            <person name="Shirouzu T."/>
            <person name="Yoshinaga Y."/>
            <person name="Martin F.M."/>
            <person name="Grigoriev I.V."/>
            <person name="Hibbett D.S."/>
        </authorList>
    </citation>
    <scope>NUCLEOTIDE SEQUENCE [LARGE SCALE GENOMIC DNA]</scope>
    <source>
        <strain evidence="2 3">CBS 109695</strain>
    </source>
</reference>
<dbReference type="OrthoDB" id="2758168at2759"/>
<feature type="compositionally biased region" description="Basic residues" evidence="1">
    <location>
        <begin position="106"/>
        <end position="117"/>
    </location>
</feature>
<accession>A0A166RPT8</accession>
<dbReference type="Proteomes" id="UP000076532">
    <property type="component" value="Unassembled WGS sequence"/>
</dbReference>
<name>A0A166RPT8_9AGAM</name>
<dbReference type="AlphaFoldDB" id="A0A166RPT8"/>
<evidence type="ECO:0000313" key="2">
    <source>
        <dbReference type="EMBL" id="KZP28515.1"/>
    </source>
</evidence>
<sequence>MSKSEATFCATRLVLKSPLLYFKFVPMLRIITFARAQGAGARSARAIGHIESRGLQRRNITTAGDTTATAHTVEKGTDAASPGAVGHQGSRNFVPSPPSSMAKPKTLTKPKPKHPKRPSNPPLSIQTLDPSKLQASDFLDLTKTSGGVRIDMPNSTFNYLEFTHRVPTVNGIKGKAKAISFPRVARGFFYFKPAPPGEPLETGEVRFRKTANDKPESFANGEDLKVGDRTWRLTFKKIFHGRNLGLKGLVLSDGLEETEAWKSYEKEFREQIYSPAPVIKPARPVQTLDPTKLLSSDWLDLSRLSTATVDVKGAQVQLTYFKRRFPDNTSGFLYYHSSPGASHFNGDVRFRVTPSKDPSSFASGHDLEFNMTPWRRTLANIAVNDKDAAGFQGLITSSNIVSPTVLDAFKQMLITEASTRPGTGLHPGTQYIHGLEQNFLVRFDKPTQGLFVVGKDAIQRVSSYDLDAFVDSEQPVAESGQQFRPWSGSAYCRLERSAHDANTVVMRVVQLTSPPVAPEDYKGLPIPQEGELVRLQSGEAWTFAAEDGSALRLLQENA</sequence>
<feature type="region of interest" description="Disordered" evidence="1">
    <location>
        <begin position="57"/>
        <end position="129"/>
    </location>
</feature>
<evidence type="ECO:0000313" key="3">
    <source>
        <dbReference type="Proteomes" id="UP000076532"/>
    </source>
</evidence>
<gene>
    <name evidence="2" type="ORF">FIBSPDRAFT_1039621</name>
</gene>
<dbReference type="EMBL" id="KV417503">
    <property type="protein sequence ID" value="KZP28515.1"/>
    <property type="molecule type" value="Genomic_DNA"/>
</dbReference>
<organism evidence="2 3">
    <name type="scientific">Athelia psychrophila</name>
    <dbReference type="NCBI Taxonomy" id="1759441"/>
    <lineage>
        <taxon>Eukaryota</taxon>
        <taxon>Fungi</taxon>
        <taxon>Dikarya</taxon>
        <taxon>Basidiomycota</taxon>
        <taxon>Agaricomycotina</taxon>
        <taxon>Agaricomycetes</taxon>
        <taxon>Agaricomycetidae</taxon>
        <taxon>Atheliales</taxon>
        <taxon>Atheliaceae</taxon>
        <taxon>Athelia</taxon>
    </lineage>
</organism>
<proteinExistence type="predicted"/>
<protein>
    <submittedName>
        <fullName evidence="2">Uncharacterized protein</fullName>
    </submittedName>
</protein>
<evidence type="ECO:0000256" key="1">
    <source>
        <dbReference type="SAM" id="MobiDB-lite"/>
    </source>
</evidence>
<feature type="compositionally biased region" description="Low complexity" evidence="1">
    <location>
        <begin position="61"/>
        <end position="71"/>
    </location>
</feature>
<keyword evidence="3" id="KW-1185">Reference proteome</keyword>